<comment type="caution">
    <text evidence="1">The sequence shown here is derived from an EMBL/GenBank/DDBJ whole genome shotgun (WGS) entry which is preliminary data.</text>
</comment>
<dbReference type="EMBL" id="CM044706">
    <property type="protein sequence ID" value="KAI5658585.1"/>
    <property type="molecule type" value="Genomic_DNA"/>
</dbReference>
<gene>
    <name evidence="1" type="ORF">M9H77_27378</name>
</gene>
<accession>A0ACC0ACI3</accession>
<name>A0ACC0ACI3_CATRO</name>
<dbReference type="Proteomes" id="UP001060085">
    <property type="component" value="Linkage Group LG06"/>
</dbReference>
<protein>
    <submittedName>
        <fullName evidence="1">Uncharacterized protein</fullName>
    </submittedName>
</protein>
<organism evidence="1 2">
    <name type="scientific">Catharanthus roseus</name>
    <name type="common">Madagascar periwinkle</name>
    <name type="synonym">Vinca rosea</name>
    <dbReference type="NCBI Taxonomy" id="4058"/>
    <lineage>
        <taxon>Eukaryota</taxon>
        <taxon>Viridiplantae</taxon>
        <taxon>Streptophyta</taxon>
        <taxon>Embryophyta</taxon>
        <taxon>Tracheophyta</taxon>
        <taxon>Spermatophyta</taxon>
        <taxon>Magnoliopsida</taxon>
        <taxon>eudicotyledons</taxon>
        <taxon>Gunneridae</taxon>
        <taxon>Pentapetalae</taxon>
        <taxon>asterids</taxon>
        <taxon>lamiids</taxon>
        <taxon>Gentianales</taxon>
        <taxon>Apocynaceae</taxon>
        <taxon>Rauvolfioideae</taxon>
        <taxon>Vinceae</taxon>
        <taxon>Catharanthinae</taxon>
        <taxon>Catharanthus</taxon>
    </lineage>
</organism>
<sequence>MIYILLALNSIITALSICIKPGYKSWGTYQARPEANLNFKPLLTLHKAVVPSQSMEATLGGRSNEAASSSSYSLREIIPERDPIPVVDLSEGESVERPAAQGIEFGMLIEKDPSESESDSEIVAEPEGAAPAYTEVWAPFVAGGSPLAISPIPVLPAESASSFPSLPLLGEVGEQEICEYCMCRE</sequence>
<evidence type="ECO:0000313" key="2">
    <source>
        <dbReference type="Proteomes" id="UP001060085"/>
    </source>
</evidence>
<keyword evidence="2" id="KW-1185">Reference proteome</keyword>
<reference evidence="2" key="1">
    <citation type="journal article" date="2023" name="Nat. Plants">
        <title>Single-cell RNA sequencing provides a high-resolution roadmap for understanding the multicellular compartmentation of specialized metabolism.</title>
        <authorList>
            <person name="Sun S."/>
            <person name="Shen X."/>
            <person name="Li Y."/>
            <person name="Li Y."/>
            <person name="Wang S."/>
            <person name="Li R."/>
            <person name="Zhang H."/>
            <person name="Shen G."/>
            <person name="Guo B."/>
            <person name="Wei J."/>
            <person name="Xu J."/>
            <person name="St-Pierre B."/>
            <person name="Chen S."/>
            <person name="Sun C."/>
        </authorList>
    </citation>
    <scope>NUCLEOTIDE SEQUENCE [LARGE SCALE GENOMIC DNA]</scope>
</reference>
<evidence type="ECO:0000313" key="1">
    <source>
        <dbReference type="EMBL" id="KAI5658585.1"/>
    </source>
</evidence>
<proteinExistence type="predicted"/>